<dbReference type="InterPro" id="IPR001173">
    <property type="entry name" value="Glyco_trans_2-like"/>
</dbReference>
<feature type="domain" description="Glycosyltransferase 2-like" evidence="1">
    <location>
        <begin position="6"/>
        <end position="126"/>
    </location>
</feature>
<dbReference type="Pfam" id="PF00535">
    <property type="entry name" value="Glycos_transf_2"/>
    <property type="match status" value="1"/>
</dbReference>
<dbReference type="GO" id="GO:0016740">
    <property type="term" value="F:transferase activity"/>
    <property type="evidence" value="ECO:0007669"/>
    <property type="project" value="UniProtKB-KW"/>
</dbReference>
<organism evidence="2 3">
    <name type="scientific">Labrys miyagiensis</name>
    <dbReference type="NCBI Taxonomy" id="346912"/>
    <lineage>
        <taxon>Bacteria</taxon>
        <taxon>Pseudomonadati</taxon>
        <taxon>Pseudomonadota</taxon>
        <taxon>Alphaproteobacteria</taxon>
        <taxon>Hyphomicrobiales</taxon>
        <taxon>Xanthobacteraceae</taxon>
        <taxon>Labrys</taxon>
    </lineage>
</organism>
<sequence length="298" mass="33011">MTVRISLVMATLGRSKEIALMLDSLETQTFRDFEVLIVDQNADDRVAGVLAAKPRPFPIQHVRAPAGPAGSKQRGASWARNIGARCAGGDILGFPDDDCTYPPHFLEKVVETFENTGADIVNGRAADETGRSINGRFATGARWTGPKDVFRTVIEWVSFCKRSAFEAVGGYDENVGAGAPTPWQSCEGPDVMLRMMAKGYRAYYDQDIYGHHPEMVIDIQDAHMQQKVRGYGRGMGYVLAKNRLGLGYSLNYMARSLGGCLVSLAKGRRGRAIYYMNTLTGRVEGFFWRFAFRRVSNK</sequence>
<dbReference type="Proteomes" id="UP001156882">
    <property type="component" value="Unassembled WGS sequence"/>
</dbReference>
<accession>A0ABQ6CEX4</accession>
<dbReference type="EMBL" id="BSPC01000009">
    <property type="protein sequence ID" value="GLS18172.1"/>
    <property type="molecule type" value="Genomic_DNA"/>
</dbReference>
<dbReference type="Gene3D" id="3.90.550.10">
    <property type="entry name" value="Spore Coat Polysaccharide Biosynthesis Protein SpsA, Chain A"/>
    <property type="match status" value="1"/>
</dbReference>
<evidence type="ECO:0000313" key="3">
    <source>
        <dbReference type="Proteomes" id="UP001156882"/>
    </source>
</evidence>
<proteinExistence type="predicted"/>
<keyword evidence="2" id="KW-0808">Transferase</keyword>
<keyword evidence="3" id="KW-1185">Reference proteome</keyword>
<reference evidence="3" key="1">
    <citation type="journal article" date="2019" name="Int. J. Syst. Evol. Microbiol.">
        <title>The Global Catalogue of Microorganisms (GCM) 10K type strain sequencing project: providing services to taxonomists for standard genome sequencing and annotation.</title>
        <authorList>
            <consortium name="The Broad Institute Genomics Platform"/>
            <consortium name="The Broad Institute Genome Sequencing Center for Infectious Disease"/>
            <person name="Wu L."/>
            <person name="Ma J."/>
        </authorList>
    </citation>
    <scope>NUCLEOTIDE SEQUENCE [LARGE SCALE GENOMIC DNA]</scope>
    <source>
        <strain evidence="3">NBRC 101365</strain>
    </source>
</reference>
<evidence type="ECO:0000313" key="2">
    <source>
        <dbReference type="EMBL" id="GLS18172.1"/>
    </source>
</evidence>
<protein>
    <submittedName>
        <fullName evidence="2">Glycosyl transferase</fullName>
    </submittedName>
</protein>
<dbReference type="PANTHER" id="PTHR22916">
    <property type="entry name" value="GLYCOSYLTRANSFERASE"/>
    <property type="match status" value="1"/>
</dbReference>
<evidence type="ECO:0000259" key="1">
    <source>
        <dbReference type="Pfam" id="PF00535"/>
    </source>
</evidence>
<gene>
    <name evidence="2" type="ORF">GCM10007874_11880</name>
</gene>
<dbReference type="SUPFAM" id="SSF53448">
    <property type="entry name" value="Nucleotide-diphospho-sugar transferases"/>
    <property type="match status" value="1"/>
</dbReference>
<name>A0ABQ6CEX4_9HYPH</name>
<dbReference type="InterPro" id="IPR029044">
    <property type="entry name" value="Nucleotide-diphossugar_trans"/>
</dbReference>
<comment type="caution">
    <text evidence="2">The sequence shown here is derived from an EMBL/GenBank/DDBJ whole genome shotgun (WGS) entry which is preliminary data.</text>
</comment>